<accession>A0A512DT49</accession>
<dbReference type="GO" id="GO:0008360">
    <property type="term" value="P:regulation of cell shape"/>
    <property type="evidence" value="ECO:0007669"/>
    <property type="project" value="UniProtKB-UniRule"/>
</dbReference>
<proteinExistence type="inferred from homology"/>
<comment type="caution">
    <text evidence="10">The sequence shown here is derived from an EMBL/GenBank/DDBJ whole genome shotgun (WGS) entry which is preliminary data.</text>
</comment>
<evidence type="ECO:0000256" key="7">
    <source>
        <dbReference type="PROSITE-ProRule" id="PRU01373"/>
    </source>
</evidence>
<dbReference type="EMBL" id="BJYZ01000017">
    <property type="protein sequence ID" value="GEO39643.1"/>
    <property type="molecule type" value="Genomic_DNA"/>
</dbReference>
<dbReference type="InterPro" id="IPR036365">
    <property type="entry name" value="PGBD-like_sf"/>
</dbReference>
<evidence type="ECO:0000256" key="6">
    <source>
        <dbReference type="ARBA" id="ARBA00023316"/>
    </source>
</evidence>
<name>A0A512DT49_9PROT</name>
<dbReference type="Gene3D" id="2.40.440.10">
    <property type="entry name" value="L,D-transpeptidase catalytic domain-like"/>
    <property type="match status" value="1"/>
</dbReference>
<evidence type="ECO:0000256" key="1">
    <source>
        <dbReference type="ARBA" id="ARBA00004752"/>
    </source>
</evidence>
<dbReference type="PANTHER" id="PTHR41533:SF2">
    <property type="entry name" value="BLR7131 PROTEIN"/>
    <property type="match status" value="1"/>
</dbReference>
<dbReference type="InterPro" id="IPR036366">
    <property type="entry name" value="PGBDSf"/>
</dbReference>
<feature type="chain" id="PRO_5022218542" evidence="8">
    <location>
        <begin position="27"/>
        <end position="564"/>
    </location>
</feature>
<dbReference type="InterPro" id="IPR038063">
    <property type="entry name" value="Transpep_catalytic_dom"/>
</dbReference>
<dbReference type="SUPFAM" id="SSF141523">
    <property type="entry name" value="L,D-transpeptidase catalytic domain-like"/>
    <property type="match status" value="1"/>
</dbReference>
<gene>
    <name evidence="10" type="ORF">SAE02_37910</name>
</gene>
<dbReference type="RefSeq" id="WP_052830926.1">
    <property type="nucleotide sequence ID" value="NZ_BJYZ01000017.1"/>
</dbReference>
<comment type="similarity">
    <text evidence="2">Belongs to the YkuD family.</text>
</comment>
<dbReference type="PROSITE" id="PS52029">
    <property type="entry name" value="LD_TPASE"/>
    <property type="match status" value="1"/>
</dbReference>
<evidence type="ECO:0000256" key="8">
    <source>
        <dbReference type="SAM" id="SignalP"/>
    </source>
</evidence>
<dbReference type="GO" id="GO:0009252">
    <property type="term" value="P:peptidoglycan biosynthetic process"/>
    <property type="evidence" value="ECO:0007669"/>
    <property type="project" value="UniProtKB-UniPathway"/>
</dbReference>
<evidence type="ECO:0000256" key="2">
    <source>
        <dbReference type="ARBA" id="ARBA00005992"/>
    </source>
</evidence>
<evidence type="ECO:0000313" key="11">
    <source>
        <dbReference type="Proteomes" id="UP000321523"/>
    </source>
</evidence>
<keyword evidence="4 7" id="KW-0133">Cell shape</keyword>
<dbReference type="Proteomes" id="UP000321523">
    <property type="component" value="Unassembled WGS sequence"/>
</dbReference>
<dbReference type="Pfam" id="PF03734">
    <property type="entry name" value="YkuD"/>
    <property type="match status" value="1"/>
</dbReference>
<dbReference type="Gene3D" id="1.10.101.10">
    <property type="entry name" value="PGBD-like superfamily/PGBD"/>
    <property type="match status" value="1"/>
</dbReference>
<keyword evidence="11" id="KW-1185">Reference proteome</keyword>
<feature type="active site" description="Proton donor/acceptor" evidence="7">
    <location>
        <position position="453"/>
    </location>
</feature>
<protein>
    <submittedName>
        <fullName evidence="10">Murein L,D-transpeptidase</fullName>
    </submittedName>
</protein>
<reference evidence="10 11" key="1">
    <citation type="submission" date="2019-07" db="EMBL/GenBank/DDBJ databases">
        <title>Whole genome shotgun sequence of Skermanella aerolata NBRC 106429.</title>
        <authorList>
            <person name="Hosoyama A."/>
            <person name="Uohara A."/>
            <person name="Ohji S."/>
            <person name="Ichikawa N."/>
        </authorList>
    </citation>
    <scope>NUCLEOTIDE SEQUENCE [LARGE SCALE GENOMIC DNA]</scope>
    <source>
        <strain evidence="10 11">NBRC 106429</strain>
    </source>
</reference>
<dbReference type="Pfam" id="PF20142">
    <property type="entry name" value="Scaffold"/>
    <property type="match status" value="1"/>
</dbReference>
<feature type="active site" description="Nucleophile" evidence="7">
    <location>
        <position position="472"/>
    </location>
</feature>
<dbReference type="InterPro" id="IPR002477">
    <property type="entry name" value="Peptidoglycan-bd-like"/>
</dbReference>
<evidence type="ECO:0000256" key="3">
    <source>
        <dbReference type="ARBA" id="ARBA00022679"/>
    </source>
</evidence>
<organism evidence="10 11">
    <name type="scientific">Skermanella aerolata</name>
    <dbReference type="NCBI Taxonomy" id="393310"/>
    <lineage>
        <taxon>Bacteria</taxon>
        <taxon>Pseudomonadati</taxon>
        <taxon>Pseudomonadota</taxon>
        <taxon>Alphaproteobacteria</taxon>
        <taxon>Rhodospirillales</taxon>
        <taxon>Azospirillaceae</taxon>
        <taxon>Skermanella</taxon>
    </lineage>
</organism>
<dbReference type="GO" id="GO:0071555">
    <property type="term" value="P:cell wall organization"/>
    <property type="evidence" value="ECO:0007669"/>
    <property type="project" value="UniProtKB-UniRule"/>
</dbReference>
<dbReference type="OrthoDB" id="9778545at2"/>
<evidence type="ECO:0000313" key="10">
    <source>
        <dbReference type="EMBL" id="GEO39643.1"/>
    </source>
</evidence>
<feature type="domain" description="L,D-TPase catalytic" evidence="9">
    <location>
        <begin position="318"/>
        <end position="501"/>
    </location>
</feature>
<dbReference type="GO" id="GO:0016740">
    <property type="term" value="F:transferase activity"/>
    <property type="evidence" value="ECO:0007669"/>
    <property type="project" value="UniProtKB-KW"/>
</dbReference>
<dbReference type="UniPathway" id="UPA00219"/>
<feature type="signal peptide" evidence="8">
    <location>
        <begin position="1"/>
        <end position="26"/>
    </location>
</feature>
<dbReference type="CDD" id="cd16913">
    <property type="entry name" value="YkuD_like"/>
    <property type="match status" value="1"/>
</dbReference>
<dbReference type="InterPro" id="IPR045380">
    <property type="entry name" value="LD_TPept_scaffold_dom"/>
</dbReference>
<evidence type="ECO:0000259" key="9">
    <source>
        <dbReference type="PROSITE" id="PS52029"/>
    </source>
</evidence>
<evidence type="ECO:0000256" key="5">
    <source>
        <dbReference type="ARBA" id="ARBA00022984"/>
    </source>
</evidence>
<dbReference type="GO" id="GO:0004180">
    <property type="term" value="F:carboxypeptidase activity"/>
    <property type="evidence" value="ECO:0007669"/>
    <property type="project" value="UniProtKB-ARBA"/>
</dbReference>
<dbReference type="SUPFAM" id="SSF47090">
    <property type="entry name" value="PGBD-like"/>
    <property type="match status" value="1"/>
</dbReference>
<keyword evidence="3" id="KW-0808">Transferase</keyword>
<dbReference type="InterPro" id="IPR005490">
    <property type="entry name" value="LD_TPept_cat_dom"/>
</dbReference>
<keyword evidence="5 7" id="KW-0573">Peptidoglycan synthesis</keyword>
<dbReference type="PANTHER" id="PTHR41533">
    <property type="entry name" value="L,D-TRANSPEPTIDASE HI_1667-RELATED"/>
    <property type="match status" value="1"/>
</dbReference>
<keyword evidence="8" id="KW-0732">Signal</keyword>
<dbReference type="InterPro" id="IPR052905">
    <property type="entry name" value="LD-transpeptidase_YkuD-like"/>
</dbReference>
<comment type="pathway">
    <text evidence="1 7">Cell wall biogenesis; peptidoglycan biosynthesis.</text>
</comment>
<dbReference type="Pfam" id="PF01471">
    <property type="entry name" value="PG_binding_1"/>
    <property type="match status" value="1"/>
</dbReference>
<dbReference type="AlphaFoldDB" id="A0A512DT49"/>
<sequence>MRSLFRNLLIVAALAGGPSGVIPALAQEDPAYAPVLSPETETDVAIARRLSRNGALTIEGQRLRNLDALRRFYAERGFDPVWTGASGIVIAADGLVALLRASDQEGLNPLHYHADAIERRMGSGDVGVQAELDLLIADAVMEYASDLRAGRLAPRSIAPELAAVPPRVDAVEIAKRARDETNLAAFLAGFTPPHPQYAALRDALRRYRALASGGGWPAAGQGPVLKPGMQDASVPALRRRLAATGDYTGTAKDMASPVYDAVLQTAVKRFQSYNGQTPDGVVGESTRAALNVPAAERVNQIVANMERWRWLPDDLGERHVIVNIPGYSLRALDKGQVALRMPVIVGSVERPTPVFSHRISHLVFNPTWTIPPTVARNDMLPKLLRNPGYLKEHDIKLFESWAAGARQIDSRSVNWREVGSRITRYRMRQDPGPKNSLGRIKYMFPNDFDVYLHDTPARDKFAQVERSLSSGCVRVGDPAALTAFLMEGMDDWPVERRSQVLDTGETKTVWLRQSVPVHLTYQTVYFDDAGKIHFLEDIYGRDTAFVTALAKRLPGQQAVAQIDG</sequence>
<evidence type="ECO:0000256" key="4">
    <source>
        <dbReference type="ARBA" id="ARBA00022960"/>
    </source>
</evidence>
<keyword evidence="6 7" id="KW-0961">Cell wall biogenesis/degradation</keyword>